<evidence type="ECO:0000256" key="10">
    <source>
        <dbReference type="SAM" id="Phobius"/>
    </source>
</evidence>
<dbReference type="PROSITE" id="PS52015">
    <property type="entry name" value="TONB_CTD"/>
    <property type="match status" value="1"/>
</dbReference>
<dbReference type="PANTHER" id="PTHR33446">
    <property type="entry name" value="PROTEIN TONB-RELATED"/>
    <property type="match status" value="1"/>
</dbReference>
<dbReference type="InterPro" id="IPR008756">
    <property type="entry name" value="Peptidase_M56"/>
</dbReference>
<dbReference type="AlphaFoldDB" id="A0A316ALC8"/>
<dbReference type="InterPro" id="IPR006260">
    <property type="entry name" value="TonB/TolA_C"/>
</dbReference>
<dbReference type="RefSeq" id="WP_109674809.1">
    <property type="nucleotide sequence ID" value="NZ_QGDT01000006.1"/>
</dbReference>
<protein>
    <submittedName>
        <fullName evidence="12">TonB family protein</fullName>
    </submittedName>
</protein>
<feature type="domain" description="TonB C-terminal" evidence="11">
    <location>
        <begin position="325"/>
        <end position="421"/>
    </location>
</feature>
<proteinExistence type="inferred from homology"/>
<keyword evidence="5" id="KW-0997">Cell inner membrane</keyword>
<name>A0A316ALC8_9BACT</name>
<evidence type="ECO:0000313" key="13">
    <source>
        <dbReference type="Proteomes" id="UP000245880"/>
    </source>
</evidence>
<dbReference type="GO" id="GO:0015031">
    <property type="term" value="P:protein transport"/>
    <property type="evidence" value="ECO:0007669"/>
    <property type="project" value="UniProtKB-KW"/>
</dbReference>
<feature type="transmembrane region" description="Helical" evidence="10">
    <location>
        <begin position="6"/>
        <end position="24"/>
    </location>
</feature>
<evidence type="ECO:0000256" key="2">
    <source>
        <dbReference type="ARBA" id="ARBA00006555"/>
    </source>
</evidence>
<evidence type="ECO:0000256" key="3">
    <source>
        <dbReference type="ARBA" id="ARBA00022448"/>
    </source>
</evidence>
<dbReference type="NCBIfam" id="TIGR01352">
    <property type="entry name" value="tonB_Cterm"/>
    <property type="match status" value="1"/>
</dbReference>
<dbReference type="OrthoDB" id="1522859at2"/>
<keyword evidence="3" id="KW-0813">Transport</keyword>
<dbReference type="GO" id="GO:0098797">
    <property type="term" value="C:plasma membrane protein complex"/>
    <property type="evidence" value="ECO:0007669"/>
    <property type="project" value="TreeGrafter"/>
</dbReference>
<evidence type="ECO:0000259" key="11">
    <source>
        <dbReference type="PROSITE" id="PS52015"/>
    </source>
</evidence>
<dbReference type="Pfam" id="PF05569">
    <property type="entry name" value="Peptidase_M56"/>
    <property type="match status" value="1"/>
</dbReference>
<dbReference type="GO" id="GO:0055085">
    <property type="term" value="P:transmembrane transport"/>
    <property type="evidence" value="ECO:0007669"/>
    <property type="project" value="InterPro"/>
</dbReference>
<evidence type="ECO:0000313" key="12">
    <source>
        <dbReference type="EMBL" id="PWJ57650.1"/>
    </source>
</evidence>
<evidence type="ECO:0000256" key="5">
    <source>
        <dbReference type="ARBA" id="ARBA00022519"/>
    </source>
</evidence>
<evidence type="ECO:0000256" key="7">
    <source>
        <dbReference type="ARBA" id="ARBA00022927"/>
    </source>
</evidence>
<evidence type="ECO:0000256" key="6">
    <source>
        <dbReference type="ARBA" id="ARBA00022692"/>
    </source>
</evidence>
<keyword evidence="6 10" id="KW-0812">Transmembrane</keyword>
<dbReference type="EMBL" id="QGDT01000006">
    <property type="protein sequence ID" value="PWJ57650.1"/>
    <property type="molecule type" value="Genomic_DNA"/>
</dbReference>
<dbReference type="SUPFAM" id="SSF56935">
    <property type="entry name" value="Porins"/>
    <property type="match status" value="1"/>
</dbReference>
<dbReference type="Proteomes" id="UP000245880">
    <property type="component" value="Unassembled WGS sequence"/>
</dbReference>
<organism evidence="12 13">
    <name type="scientific">Dyadobacter jejuensis</name>
    <dbReference type="NCBI Taxonomy" id="1082580"/>
    <lineage>
        <taxon>Bacteria</taxon>
        <taxon>Pseudomonadati</taxon>
        <taxon>Bacteroidota</taxon>
        <taxon>Cytophagia</taxon>
        <taxon>Cytophagales</taxon>
        <taxon>Spirosomataceae</taxon>
        <taxon>Dyadobacter</taxon>
    </lineage>
</organism>
<dbReference type="Gene3D" id="3.30.1150.10">
    <property type="match status" value="1"/>
</dbReference>
<dbReference type="InterPro" id="IPR037682">
    <property type="entry name" value="TonB_C"/>
</dbReference>
<dbReference type="InterPro" id="IPR051045">
    <property type="entry name" value="TonB-dependent_transducer"/>
</dbReference>
<comment type="caution">
    <text evidence="12">The sequence shown here is derived from an EMBL/GenBank/DDBJ whole genome shotgun (WGS) entry which is preliminary data.</text>
</comment>
<keyword evidence="9 10" id="KW-0472">Membrane</keyword>
<sequence length="492" mass="55124">MELLLYLGKVSLYWIVSWGLYRLLLSRHTFFVWNRAYLLLSLLGALLLPFIQYPQQVPGLPEVYLSTLPTFEVTQLPPSPPGISPWTLLIWTLYACGAARAAIRLGRQWQKIGQIMGQGEKIELDQGNLILLNHSHIGSFSFLNSIVINQNDYVHHFEPILRHETVHLQQRHSLDILLVEALRIVFWFNPILLLYKRELQIVHEFLADKDAQNRQHYAHFLLSYVAGQRVTGLTNTFFQSSQIKTRITMLYKKPTSAWMLSSYVVVMLGLGSVALTVAGCQQTSDQKEATLPESIKVEGDQERIDASLEGKKIFAVVEQQPEFPGGQEKLFQFLGDNLKYPEEATRANIEGKVVVSFVVTETGEIGQAKVQKGIGHGCDEEALRVVKAFPKWTPGAQDGQAINVRYVLPINFQLNTSHKTTTQPQAIENLPADKRPMVVIDGQKQDPTGPDPIKTLPPSRIASINVLKGPKAQEAYGAEGANGVIEIKTKAE</sequence>
<evidence type="ECO:0000256" key="9">
    <source>
        <dbReference type="ARBA" id="ARBA00023136"/>
    </source>
</evidence>
<feature type="transmembrane region" description="Helical" evidence="10">
    <location>
        <begin position="36"/>
        <end position="53"/>
    </location>
</feature>
<dbReference type="SUPFAM" id="SSF74653">
    <property type="entry name" value="TolA/TonB C-terminal domain"/>
    <property type="match status" value="1"/>
</dbReference>
<keyword evidence="4" id="KW-1003">Cell membrane</keyword>
<comment type="subcellular location">
    <subcellularLocation>
        <location evidence="1">Cell inner membrane</location>
        <topology evidence="1">Single-pass membrane protein</topology>
        <orientation evidence="1">Periplasmic side</orientation>
    </subcellularLocation>
</comment>
<dbReference type="GO" id="GO:0031992">
    <property type="term" value="F:energy transducer activity"/>
    <property type="evidence" value="ECO:0007669"/>
    <property type="project" value="TreeGrafter"/>
</dbReference>
<keyword evidence="7" id="KW-0653">Protein transport</keyword>
<comment type="similarity">
    <text evidence="2">Belongs to the TonB family.</text>
</comment>
<reference evidence="12 13" key="1">
    <citation type="submission" date="2018-03" db="EMBL/GenBank/DDBJ databases">
        <title>Genomic Encyclopedia of Archaeal and Bacterial Type Strains, Phase II (KMG-II): from individual species to whole genera.</title>
        <authorList>
            <person name="Goeker M."/>
        </authorList>
    </citation>
    <scope>NUCLEOTIDE SEQUENCE [LARGE SCALE GENOMIC DNA]</scope>
    <source>
        <strain evidence="12 13">DSM 100346</strain>
    </source>
</reference>
<dbReference type="Pfam" id="PF03544">
    <property type="entry name" value="TonB_C"/>
    <property type="match status" value="1"/>
</dbReference>
<dbReference type="PANTHER" id="PTHR33446:SF2">
    <property type="entry name" value="PROTEIN TONB"/>
    <property type="match status" value="1"/>
</dbReference>
<evidence type="ECO:0000256" key="8">
    <source>
        <dbReference type="ARBA" id="ARBA00022989"/>
    </source>
</evidence>
<keyword evidence="8 10" id="KW-1133">Transmembrane helix</keyword>
<evidence type="ECO:0000256" key="1">
    <source>
        <dbReference type="ARBA" id="ARBA00004383"/>
    </source>
</evidence>
<feature type="transmembrane region" description="Helical" evidence="10">
    <location>
        <begin position="257"/>
        <end position="278"/>
    </location>
</feature>
<gene>
    <name evidence="12" type="ORF">CLV98_106122</name>
</gene>
<feature type="transmembrane region" description="Helical" evidence="10">
    <location>
        <begin position="83"/>
        <end position="103"/>
    </location>
</feature>
<evidence type="ECO:0000256" key="4">
    <source>
        <dbReference type="ARBA" id="ARBA00022475"/>
    </source>
</evidence>
<keyword evidence="13" id="KW-1185">Reference proteome</keyword>
<accession>A0A316ALC8</accession>